<organism evidence="1 2">
    <name type="scientific">Halosquirtibacter laminarini</name>
    <dbReference type="NCBI Taxonomy" id="3374600"/>
    <lineage>
        <taxon>Bacteria</taxon>
        <taxon>Pseudomonadati</taxon>
        <taxon>Bacteroidota</taxon>
        <taxon>Bacteroidia</taxon>
        <taxon>Marinilabiliales</taxon>
        <taxon>Prolixibacteraceae</taxon>
        <taxon>Halosquirtibacter</taxon>
    </lineage>
</organism>
<reference evidence="1" key="1">
    <citation type="submission" date="2021-08" db="EMBL/GenBank/DDBJ databases">
        <title>Novel anaerobic bacterium isolated from sea squirt in East Sea, Republic of Korea.</title>
        <authorList>
            <person name="Nguyen T.H."/>
            <person name="Li Z."/>
            <person name="Lee Y.-J."/>
            <person name="Ko J."/>
            <person name="Kim S.-G."/>
        </authorList>
    </citation>
    <scope>NUCLEOTIDE SEQUENCE</scope>
    <source>
        <strain evidence="1">KCTC 25031</strain>
    </source>
</reference>
<dbReference type="EMBL" id="CP081303">
    <property type="protein sequence ID" value="QZE12967.1"/>
    <property type="molecule type" value="Genomic_DNA"/>
</dbReference>
<keyword evidence="2" id="KW-1185">Reference proteome</keyword>
<sequence length="213" mass="25291">MIRKYLEKRALKKLNKGWLLYDQKDRKEASRIALKYVNSKKPHIKQNAIRLLGLSYYKMGNYDLSIKTFIQLTDITHYKQDYYSLAQSYLNDEQVDKAMEAFEKITTAKAPATVYAFSHGELLLQFGKRLYQKGYYPESITLLNQLMSFYAGVRSIDSKILFERGLPEFHFFEDWVKKIIPIHHNDPSQWWFQAQKVIPEKAKKRLAIYFKTL</sequence>
<protein>
    <submittedName>
        <fullName evidence="1">Tetratricopeptide repeat protein</fullName>
    </submittedName>
</protein>
<dbReference type="Proteomes" id="UP000826212">
    <property type="component" value="Chromosome"/>
</dbReference>
<name>A0AC61NBU7_9BACT</name>
<evidence type="ECO:0000313" key="2">
    <source>
        <dbReference type="Proteomes" id="UP000826212"/>
    </source>
</evidence>
<evidence type="ECO:0000313" key="1">
    <source>
        <dbReference type="EMBL" id="QZE12967.1"/>
    </source>
</evidence>
<accession>A0AC61NBU7</accession>
<proteinExistence type="predicted"/>
<gene>
    <name evidence="1" type="ORF">K4L44_10240</name>
</gene>